<dbReference type="InterPro" id="IPR051448">
    <property type="entry name" value="CdaR-like_regulators"/>
</dbReference>
<evidence type="ECO:0000259" key="1">
    <source>
        <dbReference type="Pfam" id="PF07905"/>
    </source>
</evidence>
<organism evidence="3 4">
    <name type="scientific">Mycolicibacterium komossense</name>
    <dbReference type="NCBI Taxonomy" id="1779"/>
    <lineage>
        <taxon>Bacteria</taxon>
        <taxon>Bacillati</taxon>
        <taxon>Actinomycetota</taxon>
        <taxon>Actinomycetes</taxon>
        <taxon>Mycobacteriales</taxon>
        <taxon>Mycobacteriaceae</taxon>
        <taxon>Mycolicibacterium</taxon>
    </lineage>
</organism>
<accession>A0ABT3CHQ1</accession>
<feature type="domain" description="PucR C-terminal helix-turn-helix" evidence="2">
    <location>
        <begin position="460"/>
        <end position="517"/>
    </location>
</feature>
<keyword evidence="4" id="KW-1185">Reference proteome</keyword>
<dbReference type="InterPro" id="IPR012914">
    <property type="entry name" value="PucR_dom"/>
</dbReference>
<dbReference type="RefSeq" id="WP_264070262.1">
    <property type="nucleotide sequence ID" value="NZ_JACKTY010000039.1"/>
</dbReference>
<dbReference type="PANTHER" id="PTHR33744:SF1">
    <property type="entry name" value="DNA-BINDING TRANSCRIPTIONAL ACTIVATOR ADER"/>
    <property type="match status" value="1"/>
</dbReference>
<proteinExistence type="predicted"/>
<dbReference type="EMBL" id="JACKTY010000039">
    <property type="protein sequence ID" value="MCV7229064.1"/>
    <property type="molecule type" value="Genomic_DNA"/>
</dbReference>
<dbReference type="Pfam" id="PF13556">
    <property type="entry name" value="HTH_30"/>
    <property type="match status" value="1"/>
</dbReference>
<evidence type="ECO:0000313" key="3">
    <source>
        <dbReference type="EMBL" id="MCV7229064.1"/>
    </source>
</evidence>
<dbReference type="InterPro" id="IPR025736">
    <property type="entry name" value="PucR_C-HTH_dom"/>
</dbReference>
<dbReference type="Pfam" id="PF07905">
    <property type="entry name" value="PucR"/>
    <property type="match status" value="1"/>
</dbReference>
<evidence type="ECO:0000259" key="2">
    <source>
        <dbReference type="Pfam" id="PF13556"/>
    </source>
</evidence>
<evidence type="ECO:0000313" key="4">
    <source>
        <dbReference type="Proteomes" id="UP001526201"/>
    </source>
</evidence>
<name>A0ABT3CHQ1_9MYCO</name>
<sequence length="525" mass="57280">MSITVRQVLATPLLASADPEILTGTDKLDRVVRWLHPAEVADIAHLLRGGELVLITGIVLSEDVGAMHDYVQSLAAIGAAGLVVELGRRWTQVPHSLVNACQAADLVLVALHKIVRFAGVVEEVGAQILATQIADLQASEHIHETFTRLDVDAAGPEDILAAIAQIAGLPIVLESSSRQVIGYHLAGRQPKDVLPDWSRRSRGVGVVGRTGYDRPTGWLTTTVGSRGDDWGRLVMIADVPPTRREYVLIERGAAALSLHQMRARARDSVERNTHSSLIADLRALRITPELELRCEAANFPVRGRKFFAIAVRQDIVGESGRNWALTDVAATLAKVARTLNLSMLAGLETDHVIALISCPQSLSPDAILSGLTREVRKSLVINVARGEVVDRLELTYQTLIDAKSIMAATDPDDQRPWITLADVHLRGLLNLLRDDERLRLFARRELGPLLAYDNERGTSLLSCLEGFLETPGPKSAAAKRLLLSRPVLYERLAKIESVLGVQLEDPAIRTSLHVAVMVTSLCDKR</sequence>
<reference evidence="3 4" key="1">
    <citation type="journal article" date="2022" name="BMC Genomics">
        <title>Comparative genome analysis of mycobacteria focusing on tRNA and non-coding RNA.</title>
        <authorList>
            <person name="Behra P.R.K."/>
            <person name="Pettersson B.M.F."/>
            <person name="Ramesh M."/>
            <person name="Das S."/>
            <person name="Dasgupta S."/>
            <person name="Kirsebom L.A."/>
        </authorList>
    </citation>
    <scope>NUCLEOTIDE SEQUENCE [LARGE SCALE GENOMIC DNA]</scope>
    <source>
        <strain evidence="3 4">DSM 44078</strain>
    </source>
</reference>
<feature type="domain" description="Purine catabolism PurC-like" evidence="1">
    <location>
        <begin position="7"/>
        <end position="128"/>
    </location>
</feature>
<gene>
    <name evidence="3" type="ORF">H7J73_23900</name>
</gene>
<dbReference type="Proteomes" id="UP001526201">
    <property type="component" value="Unassembled WGS sequence"/>
</dbReference>
<dbReference type="PANTHER" id="PTHR33744">
    <property type="entry name" value="CARBOHYDRATE DIACID REGULATOR"/>
    <property type="match status" value="1"/>
</dbReference>
<dbReference type="Gene3D" id="1.10.10.2840">
    <property type="entry name" value="PucR C-terminal helix-turn-helix domain"/>
    <property type="match status" value="1"/>
</dbReference>
<comment type="caution">
    <text evidence="3">The sequence shown here is derived from an EMBL/GenBank/DDBJ whole genome shotgun (WGS) entry which is preliminary data.</text>
</comment>
<dbReference type="InterPro" id="IPR042070">
    <property type="entry name" value="PucR_C-HTH_sf"/>
</dbReference>
<protein>
    <submittedName>
        <fullName evidence="3">PucR family transcriptional regulator</fullName>
    </submittedName>
</protein>